<dbReference type="OrthoDB" id="609103at2759"/>
<dbReference type="InterPro" id="IPR011989">
    <property type="entry name" value="ARM-like"/>
</dbReference>
<feature type="region of interest" description="Disordered" evidence="2">
    <location>
        <begin position="39"/>
        <end position="104"/>
    </location>
</feature>
<feature type="compositionally biased region" description="Polar residues" evidence="2">
    <location>
        <begin position="180"/>
        <end position="192"/>
    </location>
</feature>
<comment type="caution">
    <text evidence="3">The sequence shown here is derived from an EMBL/GenBank/DDBJ whole genome shotgun (WGS) entry which is preliminary data.</text>
</comment>
<dbReference type="EMBL" id="AZIL01002191">
    <property type="protein sequence ID" value="EWM22461.1"/>
    <property type="molecule type" value="Genomic_DNA"/>
</dbReference>
<comment type="similarity">
    <text evidence="1">Belongs to the Mo25 family.</text>
</comment>
<gene>
    <name evidence="3" type="ORF">Naga_100011g34</name>
</gene>
<dbReference type="Pfam" id="PF08569">
    <property type="entry name" value="Mo25"/>
    <property type="match status" value="1"/>
</dbReference>
<dbReference type="Gene3D" id="1.25.10.10">
    <property type="entry name" value="Leucine-rich Repeat Variant"/>
    <property type="match status" value="1"/>
</dbReference>
<accession>W7TQ01</accession>
<proteinExistence type="inferred from homology"/>
<evidence type="ECO:0000313" key="3">
    <source>
        <dbReference type="EMBL" id="EWM22461.1"/>
    </source>
</evidence>
<organism evidence="3 4">
    <name type="scientific">Nannochloropsis gaditana</name>
    <dbReference type="NCBI Taxonomy" id="72520"/>
    <lineage>
        <taxon>Eukaryota</taxon>
        <taxon>Sar</taxon>
        <taxon>Stramenopiles</taxon>
        <taxon>Ochrophyta</taxon>
        <taxon>Eustigmatophyceae</taxon>
        <taxon>Eustigmatales</taxon>
        <taxon>Monodopsidaceae</taxon>
        <taxon>Nannochloropsis</taxon>
    </lineage>
</organism>
<name>W7TQ01_9STRA</name>
<dbReference type="PANTHER" id="PTHR10182">
    <property type="entry name" value="CALCIUM-BINDING PROTEIN 39-RELATED"/>
    <property type="match status" value="1"/>
</dbReference>
<keyword evidence="4" id="KW-1185">Reference proteome</keyword>
<feature type="region of interest" description="Disordered" evidence="2">
    <location>
        <begin position="116"/>
        <end position="194"/>
    </location>
</feature>
<dbReference type="GO" id="GO:0043539">
    <property type="term" value="F:protein serine/threonine kinase activator activity"/>
    <property type="evidence" value="ECO:0007669"/>
    <property type="project" value="TreeGrafter"/>
</dbReference>
<dbReference type="InterPro" id="IPR016024">
    <property type="entry name" value="ARM-type_fold"/>
</dbReference>
<dbReference type="InterPro" id="IPR013878">
    <property type="entry name" value="Mo25"/>
</dbReference>
<feature type="compositionally biased region" description="Low complexity" evidence="2">
    <location>
        <begin position="78"/>
        <end position="104"/>
    </location>
</feature>
<protein>
    <submittedName>
        <fullName evidence="3">Calcium binding protein 39</fullName>
    </submittedName>
</protein>
<evidence type="ECO:0000256" key="2">
    <source>
        <dbReference type="SAM" id="MobiDB-lite"/>
    </source>
</evidence>
<evidence type="ECO:0000313" key="4">
    <source>
        <dbReference type="Proteomes" id="UP000019335"/>
    </source>
</evidence>
<sequence>MPTGGSSFLSSLTKRKKSPEQLVKLAVACLHELPAVEDASWTCPGVDGTKATVPAMDGLNRGEPGPSKQQKQDELTSSRHSISSSAPSNPDASRTSSAGSDAGASRRSSFFLSAFGKKEAHSHDSGSAPPPHSSAGSSRDGSAADASTSGKVRGISIRPTGLSVSKFFSDSSRKPPILSPQESNWSQGSVGQSGIEGDSVMERLAKRLSQMKLVLYGDGEKEVDKDKCVDLAENIIKEGLMPLLLDRFTNLPFEARKDAAQIFNNIARHNHAGFADPYIADHHFSILEQLISGYGHPEVALNCGSMLREAARHEKVARRILFSPHVWPFFDTFVHLPNFDVASDSFATLRDLLTKHKTVAAEFLEEEYEQVFDKYKSLLASDNYVTRRMSLKMLGEILLDRSNFNVMMRYISSKENLKMIMNLLRDKSASIQFEAFHVFKVFVANPKKPPAIVKILVTNRDKLVTYLTHFHTDKDDEQFREEKSLLVNTLANLDYEEAAT</sequence>
<evidence type="ECO:0000256" key="1">
    <source>
        <dbReference type="ARBA" id="ARBA00011012"/>
    </source>
</evidence>
<dbReference type="AlphaFoldDB" id="W7TQ01"/>
<dbReference type="PANTHER" id="PTHR10182:SF3">
    <property type="entry name" value="PROTEIN MO25"/>
    <property type="match status" value="1"/>
</dbReference>
<reference evidence="3 4" key="1">
    <citation type="journal article" date="2014" name="Mol. Plant">
        <title>Chromosome Scale Genome Assembly and Transcriptome Profiling of Nannochloropsis gaditana in Nitrogen Depletion.</title>
        <authorList>
            <person name="Corteggiani Carpinelli E."/>
            <person name="Telatin A."/>
            <person name="Vitulo N."/>
            <person name="Forcato C."/>
            <person name="D'Angelo M."/>
            <person name="Schiavon R."/>
            <person name="Vezzi A."/>
            <person name="Giacometti G.M."/>
            <person name="Morosinotto T."/>
            <person name="Valle G."/>
        </authorList>
    </citation>
    <scope>NUCLEOTIDE SEQUENCE [LARGE SCALE GENOMIC DNA]</scope>
    <source>
        <strain evidence="3 4">B-31</strain>
    </source>
</reference>
<dbReference type="Proteomes" id="UP000019335">
    <property type="component" value="Unassembled WGS sequence"/>
</dbReference>
<dbReference type="SUPFAM" id="SSF48371">
    <property type="entry name" value="ARM repeat"/>
    <property type="match status" value="1"/>
</dbReference>
<feature type="compositionally biased region" description="Low complexity" evidence="2">
    <location>
        <begin position="133"/>
        <end position="150"/>
    </location>
</feature>
<dbReference type="GO" id="GO:0035556">
    <property type="term" value="P:intracellular signal transduction"/>
    <property type="evidence" value="ECO:0007669"/>
    <property type="project" value="TreeGrafter"/>
</dbReference>